<keyword evidence="2" id="KW-1185">Reference proteome</keyword>
<organism evidence="1 2">
    <name type="scientific">Mycena albidolilacea</name>
    <dbReference type="NCBI Taxonomy" id="1033008"/>
    <lineage>
        <taxon>Eukaryota</taxon>
        <taxon>Fungi</taxon>
        <taxon>Dikarya</taxon>
        <taxon>Basidiomycota</taxon>
        <taxon>Agaricomycotina</taxon>
        <taxon>Agaricomycetes</taxon>
        <taxon>Agaricomycetidae</taxon>
        <taxon>Agaricales</taxon>
        <taxon>Marasmiineae</taxon>
        <taxon>Mycenaceae</taxon>
        <taxon>Mycena</taxon>
    </lineage>
</organism>
<protein>
    <recommendedName>
        <fullName evidence="3">Reverse transcriptase zinc-binding domain-containing protein</fullName>
    </recommendedName>
</protein>
<evidence type="ECO:0000313" key="2">
    <source>
        <dbReference type="Proteomes" id="UP001218218"/>
    </source>
</evidence>
<accession>A0AAD6ZI08</accession>
<dbReference type="EMBL" id="JARIHO010000047">
    <property type="protein sequence ID" value="KAJ7323370.1"/>
    <property type="molecule type" value="Genomic_DNA"/>
</dbReference>
<proteinExistence type="predicted"/>
<evidence type="ECO:0008006" key="3">
    <source>
        <dbReference type="Google" id="ProtNLM"/>
    </source>
</evidence>
<dbReference type="InterPro" id="IPR012337">
    <property type="entry name" value="RNaseH-like_sf"/>
</dbReference>
<dbReference type="InterPro" id="IPR036397">
    <property type="entry name" value="RNaseH_sf"/>
</dbReference>
<sequence length="466" mass="52221">MTLRDSELQERPNPPVRRRAATIPAPESVTVYVAGSVHAPPRKKATAAAGIFIEAVDIRNKGRCVPKSEIQSLYVGELFATLEAIRITSKDSVLTIISAQSSVQEAMNKKLAGWEHEGWVGVPHRDILRCIAAELKARKAPTIFKLAVSGLSGRILCRQAAVLAKRAARTPTPETWDLTLPQGTALPGMSLQGNRQRVFYRSIREIKMQTVAPRKSTVTNLQKIRGAMENTFGRVVSDADIWKAVSVKDILPRTAQFLWKGIHNALRIGTYWTHIPECGERAKCRDCEVTEDLEHILVGCRSPGQEIIWEAAKTLWLEKEAVWPEVSLGTILGCGLAEFRDDKGKNKPGTQRLYRILMSESAYQIWLIRNNRVISRDGAPASEDEIINKWKFSINQRLQVDKSLANRPIRGKRPALAQKLVLETWSGTLDNEDSLPANWLREPRVLVGSRAFPQTQTRRRLRRGIG</sequence>
<dbReference type="SUPFAM" id="SSF53098">
    <property type="entry name" value="Ribonuclease H-like"/>
    <property type="match status" value="1"/>
</dbReference>
<dbReference type="AlphaFoldDB" id="A0AAD6ZI08"/>
<dbReference type="Proteomes" id="UP001218218">
    <property type="component" value="Unassembled WGS sequence"/>
</dbReference>
<evidence type="ECO:0000313" key="1">
    <source>
        <dbReference type="EMBL" id="KAJ7323370.1"/>
    </source>
</evidence>
<dbReference type="GO" id="GO:0003676">
    <property type="term" value="F:nucleic acid binding"/>
    <property type="evidence" value="ECO:0007669"/>
    <property type="project" value="InterPro"/>
</dbReference>
<comment type="caution">
    <text evidence="1">The sequence shown here is derived from an EMBL/GenBank/DDBJ whole genome shotgun (WGS) entry which is preliminary data.</text>
</comment>
<gene>
    <name evidence="1" type="ORF">DFH08DRAFT_711896</name>
</gene>
<name>A0AAD6ZI08_9AGAR</name>
<reference evidence="1" key="1">
    <citation type="submission" date="2023-03" db="EMBL/GenBank/DDBJ databases">
        <title>Massive genome expansion in bonnet fungi (Mycena s.s.) driven by repeated elements and novel gene families across ecological guilds.</title>
        <authorList>
            <consortium name="Lawrence Berkeley National Laboratory"/>
            <person name="Harder C.B."/>
            <person name="Miyauchi S."/>
            <person name="Viragh M."/>
            <person name="Kuo A."/>
            <person name="Thoen E."/>
            <person name="Andreopoulos B."/>
            <person name="Lu D."/>
            <person name="Skrede I."/>
            <person name="Drula E."/>
            <person name="Henrissat B."/>
            <person name="Morin E."/>
            <person name="Kohler A."/>
            <person name="Barry K."/>
            <person name="LaButti K."/>
            <person name="Morin E."/>
            <person name="Salamov A."/>
            <person name="Lipzen A."/>
            <person name="Mereny Z."/>
            <person name="Hegedus B."/>
            <person name="Baldrian P."/>
            <person name="Stursova M."/>
            <person name="Weitz H."/>
            <person name="Taylor A."/>
            <person name="Grigoriev I.V."/>
            <person name="Nagy L.G."/>
            <person name="Martin F."/>
            <person name="Kauserud H."/>
        </authorList>
    </citation>
    <scope>NUCLEOTIDE SEQUENCE</scope>
    <source>
        <strain evidence="1">CBHHK002</strain>
    </source>
</reference>
<dbReference type="Gene3D" id="3.30.420.10">
    <property type="entry name" value="Ribonuclease H-like superfamily/Ribonuclease H"/>
    <property type="match status" value="1"/>
</dbReference>